<evidence type="ECO:0000313" key="4">
    <source>
        <dbReference type="Proteomes" id="UP000322524"/>
    </source>
</evidence>
<dbReference type="AlphaFoldDB" id="A0A5D4T3I4"/>
<dbReference type="STRING" id="79883.GCA_001636495_01064"/>
<evidence type="ECO:0008006" key="5">
    <source>
        <dbReference type="Google" id="ProtNLM"/>
    </source>
</evidence>
<feature type="compositionally biased region" description="Acidic residues" evidence="1">
    <location>
        <begin position="51"/>
        <end position="77"/>
    </location>
</feature>
<comment type="caution">
    <text evidence="3">The sequence shown here is derived from an EMBL/GenBank/DDBJ whole genome shotgun (WGS) entry which is preliminary data.</text>
</comment>
<feature type="signal peptide" evidence="2">
    <location>
        <begin position="1"/>
        <end position="21"/>
    </location>
</feature>
<accession>A0A5D4T3I4</accession>
<protein>
    <recommendedName>
        <fullName evidence="5">Lipoprotein</fullName>
    </recommendedName>
</protein>
<evidence type="ECO:0000313" key="3">
    <source>
        <dbReference type="EMBL" id="TYS69859.1"/>
    </source>
</evidence>
<proteinExistence type="predicted"/>
<dbReference type="Proteomes" id="UP000322524">
    <property type="component" value="Unassembled WGS sequence"/>
</dbReference>
<gene>
    <name evidence="3" type="ORF">FZC76_06425</name>
</gene>
<dbReference type="RefSeq" id="WP_148987420.1">
    <property type="nucleotide sequence ID" value="NZ_VTEV01000002.1"/>
</dbReference>
<dbReference type="EMBL" id="VTEV01000002">
    <property type="protein sequence ID" value="TYS69859.1"/>
    <property type="molecule type" value="Genomic_DNA"/>
</dbReference>
<dbReference type="PROSITE" id="PS51257">
    <property type="entry name" value="PROKAR_LIPOPROTEIN"/>
    <property type="match status" value="1"/>
</dbReference>
<dbReference type="OrthoDB" id="2837979at2"/>
<evidence type="ECO:0000256" key="1">
    <source>
        <dbReference type="SAM" id="MobiDB-lite"/>
    </source>
</evidence>
<evidence type="ECO:0000256" key="2">
    <source>
        <dbReference type="SAM" id="SignalP"/>
    </source>
</evidence>
<reference evidence="3 4" key="1">
    <citation type="submission" date="2019-08" db="EMBL/GenBank/DDBJ databases">
        <title>Bacillus genomes from the desert of Cuatro Cienegas, Coahuila.</title>
        <authorList>
            <person name="Olmedo-Alvarez G."/>
        </authorList>
    </citation>
    <scope>NUCLEOTIDE SEQUENCE [LARGE SCALE GENOMIC DNA]</scope>
    <source>
        <strain evidence="3 4">CH28_1T</strain>
    </source>
</reference>
<name>A0A5D4T3I4_9BACI</name>
<sequence>MQKSYLVIVLTCLLLVISACSKTEEKEIVTNNEMNSETQESTSEDTGSADTNEDEETTVEEKPEEDSSTDETDESETPSDPGFKVYQPSVGWEKKFTDGEDIVVTEKVIAANDEYVQLAMMVGGNQSIQIYKWTPTQVALVYEEVSVDDASVNLLDSFTPNENPEVLLSETSAQWELVESGVKLDVVYGSFEDVYVIKKVTDEVEDADTIYTRYYAPGYGLVKETYEVTGEYGYSGKSELEVVKK</sequence>
<keyword evidence="2" id="KW-0732">Signal</keyword>
<feature type="chain" id="PRO_5038489764" description="Lipoprotein" evidence="2">
    <location>
        <begin position="22"/>
        <end position="245"/>
    </location>
</feature>
<organism evidence="3 4">
    <name type="scientific">Sutcliffiella horikoshii</name>
    <dbReference type="NCBI Taxonomy" id="79883"/>
    <lineage>
        <taxon>Bacteria</taxon>
        <taxon>Bacillati</taxon>
        <taxon>Bacillota</taxon>
        <taxon>Bacilli</taxon>
        <taxon>Bacillales</taxon>
        <taxon>Bacillaceae</taxon>
        <taxon>Sutcliffiella</taxon>
    </lineage>
</organism>
<feature type="compositionally biased region" description="Polar residues" evidence="1">
    <location>
        <begin position="29"/>
        <end position="49"/>
    </location>
</feature>
<feature type="region of interest" description="Disordered" evidence="1">
    <location>
        <begin position="28"/>
        <end position="86"/>
    </location>
</feature>